<feature type="domain" description="SLH" evidence="2">
    <location>
        <begin position="279"/>
        <end position="339"/>
    </location>
</feature>
<dbReference type="AlphaFoldDB" id="A0A329LPX3"/>
<feature type="domain" description="SLH" evidence="2">
    <location>
        <begin position="150"/>
        <end position="213"/>
    </location>
</feature>
<dbReference type="GO" id="GO:0030246">
    <property type="term" value="F:carbohydrate binding"/>
    <property type="evidence" value="ECO:0007669"/>
    <property type="project" value="InterPro"/>
</dbReference>
<dbReference type="Pfam" id="PF00395">
    <property type="entry name" value="SLH"/>
    <property type="match status" value="3"/>
</dbReference>
<dbReference type="Gene3D" id="2.60.40.680">
    <property type="match status" value="1"/>
</dbReference>
<accession>A0A329LPX3</accession>
<evidence type="ECO:0000259" key="2">
    <source>
        <dbReference type="PROSITE" id="PS51272"/>
    </source>
</evidence>
<dbReference type="CDD" id="cd08547">
    <property type="entry name" value="Type_II_cohesin"/>
    <property type="match status" value="1"/>
</dbReference>
<dbReference type="PANTHER" id="PTHR43308">
    <property type="entry name" value="OUTER MEMBRANE PROTEIN ALPHA-RELATED"/>
    <property type="match status" value="1"/>
</dbReference>
<keyword evidence="1" id="KW-0732">Signal</keyword>
<gene>
    <name evidence="3" type="ORF">DQG23_38960</name>
</gene>
<dbReference type="RefSeq" id="WP_113036448.1">
    <property type="nucleotide sequence ID" value="NZ_QMFB01000047.1"/>
</dbReference>
<evidence type="ECO:0000313" key="3">
    <source>
        <dbReference type="EMBL" id="RAV09759.1"/>
    </source>
</evidence>
<dbReference type="InterPro" id="IPR001119">
    <property type="entry name" value="SLH_dom"/>
</dbReference>
<comment type="caution">
    <text evidence="3">The sequence shown here is derived from an EMBL/GenBank/DDBJ whole genome shotgun (WGS) entry which is preliminary data.</text>
</comment>
<organism evidence="3 4">
    <name type="scientific">Paenibacillus contaminans</name>
    <dbReference type="NCBI Taxonomy" id="450362"/>
    <lineage>
        <taxon>Bacteria</taxon>
        <taxon>Bacillati</taxon>
        <taxon>Bacillota</taxon>
        <taxon>Bacilli</taxon>
        <taxon>Bacillales</taxon>
        <taxon>Paenibacillaceae</taxon>
        <taxon>Paenibacillus</taxon>
    </lineage>
</organism>
<feature type="signal peptide" evidence="1">
    <location>
        <begin position="1"/>
        <end position="23"/>
    </location>
</feature>
<evidence type="ECO:0000313" key="4">
    <source>
        <dbReference type="Proteomes" id="UP000250369"/>
    </source>
</evidence>
<dbReference type="SUPFAM" id="SSF49384">
    <property type="entry name" value="Carbohydrate-binding domain"/>
    <property type="match status" value="1"/>
</dbReference>
<dbReference type="OrthoDB" id="5845122at2"/>
<feature type="chain" id="PRO_5016402232" description="SLH domain-containing protein" evidence="1">
    <location>
        <begin position="24"/>
        <end position="339"/>
    </location>
</feature>
<dbReference type="EMBL" id="QMFB01000047">
    <property type="protein sequence ID" value="RAV09759.1"/>
    <property type="molecule type" value="Genomic_DNA"/>
</dbReference>
<proteinExistence type="predicted"/>
<feature type="domain" description="SLH" evidence="2">
    <location>
        <begin position="214"/>
        <end position="273"/>
    </location>
</feature>
<reference evidence="3 4" key="1">
    <citation type="journal article" date="2009" name="Int. J. Syst. Evol. Microbiol.">
        <title>Paenibacillus contaminans sp. nov., isolated from a contaminated laboratory plate.</title>
        <authorList>
            <person name="Chou J.H."/>
            <person name="Lee J.H."/>
            <person name="Lin M.C."/>
            <person name="Chang P.S."/>
            <person name="Arun A.B."/>
            <person name="Young C.C."/>
            <person name="Chen W.M."/>
        </authorList>
    </citation>
    <scope>NUCLEOTIDE SEQUENCE [LARGE SCALE GENOMIC DNA]</scope>
    <source>
        <strain evidence="3 4">CKOBP-6</strain>
    </source>
</reference>
<dbReference type="PROSITE" id="PS51272">
    <property type="entry name" value="SLH"/>
    <property type="match status" value="3"/>
</dbReference>
<dbReference type="Proteomes" id="UP000250369">
    <property type="component" value="Unassembled WGS sequence"/>
</dbReference>
<dbReference type="InterPro" id="IPR008965">
    <property type="entry name" value="CBM2/CBM3_carb-bd_dom_sf"/>
</dbReference>
<dbReference type="PANTHER" id="PTHR43308:SF5">
    <property type="entry name" value="S-LAYER PROTEIN _ PEPTIDOGLYCAN ENDO-BETA-N-ACETYLGLUCOSAMINIDASE"/>
    <property type="match status" value="1"/>
</dbReference>
<evidence type="ECO:0000256" key="1">
    <source>
        <dbReference type="SAM" id="SignalP"/>
    </source>
</evidence>
<dbReference type="InterPro" id="IPR051465">
    <property type="entry name" value="Cell_Envelope_Struct_Comp"/>
</dbReference>
<name>A0A329LPX3_9BACL</name>
<keyword evidence="4" id="KW-1185">Reference proteome</keyword>
<protein>
    <recommendedName>
        <fullName evidence="2">SLH domain-containing protein</fullName>
    </recommendedName>
</protein>
<sequence>MRTSIIYLLIVVFCLSGPLVASANADEAPAFRLDAGKPYDGKVVMTLSAANLNHLYGYEARLSFDPERLELLGGESGLDGFFVPPIVTKNEIVTAYTQIGDAPGYSGDFKIGTLTFKLKKQGKASVKWESIKIVTDKLQSTTIPVEKSAFAVKGFSDLAGHWAGEDIEKLAFEGIIDGMDEERFVPDAMITRAQFATMLVRALKLDESDATTPFTDVPEDSWYRAAVSGAYAAGLIQGMTENGFAPEEEITREQMTVMIMRAGMHISEGGLKDTDSAGSIPFADASSIGDWAVKDIAIAVREGIVNGRTADTFEPGALATRAEAAVLIKRLLFKWGGRL</sequence>